<dbReference type="EMBL" id="M19352">
    <property type="protein sequence ID" value="AAA82500.1"/>
    <property type="molecule type" value="Genomic_DNA"/>
</dbReference>
<evidence type="ECO:0000256" key="1">
    <source>
        <dbReference type="SAM" id="MobiDB-lite"/>
    </source>
</evidence>
<name>Q44431_AGRTU</name>
<protein>
    <submittedName>
        <fullName evidence="2">Uncharacterized protein</fullName>
    </submittedName>
</protein>
<feature type="non-terminal residue" evidence="2">
    <location>
        <position position="429"/>
    </location>
</feature>
<proteinExistence type="predicted"/>
<accession>Q44431</accession>
<reference evidence="2" key="1">
    <citation type="journal article" date="1989" name="J. Bacteriol.">
        <title>Nucleotide sequence and analysis of the plant-inducible locus pinF from Agrobacterium tumefaciens.</title>
        <authorList>
            <person name="Kanemoto R.H."/>
            <person name="Powell A.T."/>
            <person name="Akiyoshi D.E."/>
            <person name="Regier D.A."/>
            <person name="Kerstetter R.A."/>
            <person name="Nester E.W."/>
            <person name="Hawes M.C."/>
            <person name="Gordon M.P."/>
        </authorList>
    </citation>
    <scope>NUCLEOTIDE SEQUENCE</scope>
    <source>
        <strain evidence="2">A6</strain>
    </source>
</reference>
<feature type="region of interest" description="Disordered" evidence="1">
    <location>
        <begin position="342"/>
        <end position="392"/>
    </location>
</feature>
<feature type="compositionally biased region" description="Low complexity" evidence="1">
    <location>
        <begin position="353"/>
        <end position="363"/>
    </location>
</feature>
<sequence length="429" mass="47485">MDLPATGLVFEQHNRLGAVLTAAIRPDVGRVCRLPVLFLQHLDRGLVTVNDALRQETLLQRIIDANQVLLTRPDHPVAKGATAHGDAGALERLCQTIERCAVDKFMNERKSQCRGRGNTARQGLFGHGRDDDGRADIGAFAVSASVFGPRVLQDRGLHLDMQLLGDQFAHAMQQMSAAWAGLLIFCKVIFNAVAWQIRRKRLAPTLAAFGYLYLWQPRVGKPIGAYFILVGQSFISTGLESGALRFVEDAIHMLFATRRKTMKLGKCKLFLELDNTLFKGVSLSPQRSVLGSICRQKRHQFCNGRGAGSCHCSFESEPPRSVNSFQPTSSYCRAGWRTISSRSMPSSNQRNCSVSSVTTGTSRRGQRNRSCDNAFNTSTNPDRSKNSSFTRVRRRLQKTKTARSNGFSPIDCSTRIARLLIPARKSIGS</sequence>
<feature type="compositionally biased region" description="Polar residues" evidence="1">
    <location>
        <begin position="371"/>
        <end position="390"/>
    </location>
</feature>
<evidence type="ECO:0000313" key="2">
    <source>
        <dbReference type="EMBL" id="AAA82500.1"/>
    </source>
</evidence>
<feature type="compositionally biased region" description="Polar residues" evidence="1">
    <location>
        <begin position="342"/>
        <end position="352"/>
    </location>
</feature>
<organism evidence="2">
    <name type="scientific">Agrobacterium tumefaciens</name>
    <dbReference type="NCBI Taxonomy" id="358"/>
    <lineage>
        <taxon>Bacteria</taxon>
        <taxon>Pseudomonadati</taxon>
        <taxon>Pseudomonadota</taxon>
        <taxon>Alphaproteobacteria</taxon>
        <taxon>Hyphomicrobiales</taxon>
        <taxon>Rhizobiaceae</taxon>
        <taxon>Rhizobium/Agrobacterium group</taxon>
        <taxon>Agrobacterium</taxon>
        <taxon>Agrobacterium tumefaciens complex</taxon>
    </lineage>
</organism>
<dbReference type="AlphaFoldDB" id="Q44431"/>